<sequence>MRKNSGEIFKELRISKQYTLADVAKDIASVSLLSKFERGEVDISPE</sequence>
<dbReference type="Gene3D" id="1.10.260.40">
    <property type="entry name" value="lambda repressor-like DNA-binding domains"/>
    <property type="match status" value="1"/>
</dbReference>
<evidence type="ECO:0000313" key="3">
    <source>
        <dbReference type="Proteomes" id="UP001179600"/>
    </source>
</evidence>
<dbReference type="InterPro" id="IPR001387">
    <property type="entry name" value="Cro/C1-type_HTH"/>
</dbReference>
<feature type="domain" description="HTH cro/C1-type" evidence="1">
    <location>
        <begin position="9"/>
        <end position="46"/>
    </location>
</feature>
<gene>
    <name evidence="2" type="ORF">PML95_04065</name>
</gene>
<organism evidence="2 3">
    <name type="scientific">Vagococcus lutrae</name>
    <dbReference type="NCBI Taxonomy" id="81947"/>
    <lineage>
        <taxon>Bacteria</taxon>
        <taxon>Bacillati</taxon>
        <taxon>Bacillota</taxon>
        <taxon>Bacilli</taxon>
        <taxon>Lactobacillales</taxon>
        <taxon>Enterococcaceae</taxon>
        <taxon>Vagococcus</taxon>
    </lineage>
</organism>
<proteinExistence type="predicted"/>
<dbReference type="GO" id="GO:0003677">
    <property type="term" value="F:DNA binding"/>
    <property type="evidence" value="ECO:0007669"/>
    <property type="project" value="InterPro"/>
</dbReference>
<dbReference type="EMBL" id="CP116507">
    <property type="protein sequence ID" value="WCG23424.1"/>
    <property type="molecule type" value="Genomic_DNA"/>
</dbReference>
<evidence type="ECO:0000313" key="2">
    <source>
        <dbReference type="EMBL" id="WCG23424.1"/>
    </source>
</evidence>
<dbReference type="Proteomes" id="UP001179600">
    <property type="component" value="Chromosome"/>
</dbReference>
<name>A0AAE9XFM5_9ENTE</name>
<accession>A0AAE9XFM5</accession>
<dbReference type="SUPFAM" id="SSF47413">
    <property type="entry name" value="lambda repressor-like DNA-binding domains"/>
    <property type="match status" value="1"/>
</dbReference>
<reference evidence="2" key="1">
    <citation type="submission" date="2023-01" db="EMBL/GenBank/DDBJ databases">
        <title>Oxazolidinone resistance genes in florfenicol resistant enterococci from beef cattle and veal calves at slaughter.</title>
        <authorList>
            <person name="Biggel M."/>
        </authorList>
    </citation>
    <scope>NUCLEOTIDE SEQUENCE</scope>
    <source>
        <strain evidence="2">K204-1</strain>
    </source>
</reference>
<evidence type="ECO:0000259" key="1">
    <source>
        <dbReference type="PROSITE" id="PS50943"/>
    </source>
</evidence>
<dbReference type="InterPro" id="IPR010982">
    <property type="entry name" value="Lambda_DNA-bd_dom_sf"/>
</dbReference>
<dbReference type="AlphaFoldDB" id="A0AAE9XFM5"/>
<protein>
    <submittedName>
        <fullName evidence="2">Helix-turn-helix transcriptional regulator</fullName>
    </submittedName>
</protein>
<dbReference type="RefSeq" id="WP_272163658.1">
    <property type="nucleotide sequence ID" value="NZ_CP116507.1"/>
</dbReference>
<dbReference type="PROSITE" id="PS50943">
    <property type="entry name" value="HTH_CROC1"/>
    <property type="match status" value="1"/>
</dbReference>
<dbReference type="CDD" id="cd00093">
    <property type="entry name" value="HTH_XRE"/>
    <property type="match status" value="1"/>
</dbReference>